<sequence>MLKRKTRQVHPNQRPCSSTQRLRGKESGQITQNGIKIGRDFQIKDVRKLQNGGIAVDCPSQQDVDKILERIGKSPSLQEKIKPISIKKHLQKSVVYGLEPEFTREQIEASLSQSFGDVHKDLKVLFPIKGRTGKNAKQSVKKCFQTPVYIYRQLRRQKLTIDWETHTVKEFLSARKCSKCQSLEHTTTHYRAERTFVAFALGTTEFQTVSAGDQLHQLQIT</sequence>
<keyword evidence="3" id="KW-1185">Reference proteome</keyword>
<dbReference type="Proteomes" id="UP000499080">
    <property type="component" value="Unassembled WGS sequence"/>
</dbReference>
<evidence type="ECO:0000256" key="1">
    <source>
        <dbReference type="SAM" id="MobiDB-lite"/>
    </source>
</evidence>
<feature type="compositionally biased region" description="Polar residues" evidence="1">
    <location>
        <begin position="9"/>
        <end position="21"/>
    </location>
</feature>
<feature type="region of interest" description="Disordered" evidence="1">
    <location>
        <begin position="1"/>
        <end position="29"/>
    </location>
</feature>
<gene>
    <name evidence="2" type="ORF">AVEN_9625_1</name>
</gene>
<dbReference type="OrthoDB" id="7964316at2759"/>
<reference evidence="2 3" key="1">
    <citation type="journal article" date="2019" name="Sci. Rep.">
        <title>Orb-weaving spider Araneus ventricosus genome elucidates the spidroin gene catalogue.</title>
        <authorList>
            <person name="Kono N."/>
            <person name="Nakamura H."/>
            <person name="Ohtoshi R."/>
            <person name="Moran D.A.P."/>
            <person name="Shinohara A."/>
            <person name="Yoshida Y."/>
            <person name="Fujiwara M."/>
            <person name="Mori M."/>
            <person name="Tomita M."/>
            <person name="Arakawa K."/>
        </authorList>
    </citation>
    <scope>NUCLEOTIDE SEQUENCE [LARGE SCALE GENOMIC DNA]</scope>
</reference>
<proteinExistence type="predicted"/>
<organism evidence="2 3">
    <name type="scientific">Araneus ventricosus</name>
    <name type="common">Orbweaver spider</name>
    <name type="synonym">Epeira ventricosa</name>
    <dbReference type="NCBI Taxonomy" id="182803"/>
    <lineage>
        <taxon>Eukaryota</taxon>
        <taxon>Metazoa</taxon>
        <taxon>Ecdysozoa</taxon>
        <taxon>Arthropoda</taxon>
        <taxon>Chelicerata</taxon>
        <taxon>Arachnida</taxon>
        <taxon>Araneae</taxon>
        <taxon>Araneomorphae</taxon>
        <taxon>Entelegynae</taxon>
        <taxon>Araneoidea</taxon>
        <taxon>Araneidae</taxon>
        <taxon>Araneus</taxon>
    </lineage>
</organism>
<dbReference type="AlphaFoldDB" id="A0A4Y2EV26"/>
<protein>
    <submittedName>
        <fullName evidence="2">Uncharacterized protein</fullName>
    </submittedName>
</protein>
<accession>A0A4Y2EV26</accession>
<evidence type="ECO:0000313" key="3">
    <source>
        <dbReference type="Proteomes" id="UP000499080"/>
    </source>
</evidence>
<name>A0A4Y2EV26_ARAVE</name>
<dbReference type="EMBL" id="BGPR01000724">
    <property type="protein sequence ID" value="GBM33080.1"/>
    <property type="molecule type" value="Genomic_DNA"/>
</dbReference>
<evidence type="ECO:0000313" key="2">
    <source>
        <dbReference type="EMBL" id="GBM33080.1"/>
    </source>
</evidence>
<comment type="caution">
    <text evidence="2">The sequence shown here is derived from an EMBL/GenBank/DDBJ whole genome shotgun (WGS) entry which is preliminary data.</text>
</comment>